<dbReference type="RefSeq" id="WP_145263265.1">
    <property type="nucleotide sequence ID" value="NZ_CP036279.1"/>
</dbReference>
<keyword evidence="2" id="KW-1185">Reference proteome</keyword>
<dbReference type="OrthoDB" id="255759at2"/>
<dbReference type="EMBL" id="CP036279">
    <property type="protein sequence ID" value="QDU64809.1"/>
    <property type="molecule type" value="Genomic_DNA"/>
</dbReference>
<proteinExistence type="predicted"/>
<sequence length="391" mass="43210">MDNQSFDDLSAALETSGADGLFDKLVSSLEKEGDYAVLFEALLMKIRHELGLPLVQTGLSGTVPKELESVYEQKVIEACRHIGQCYIDAGDLSSAFQYCNMVGEFEPLREAIENVTIDEDDPEAAENLIEIAVTQGVHPQKGLALILDYYGTCQAITACEGIINQGTPKAARDACVRLLVQRLHEELTRNLAAVIEDKEGSAPAAASVPLLLKDRAWLFDNDNYHIDTSHLSSVVRMARLLEKCQETFLAIQLCEYGRRLSEQYRYPEAAPFEDIYEDSLIYLRALAGIEINKGVEHFLAKAERSDPMETGIFPWQVAISLLQAAGRVDEAVALARSKMNRDAGNSLQSPVNQLCQETGQFTEMADLARRRGDLVSYAAALLQRETTDSKA</sequence>
<gene>
    <name evidence="1" type="ORF">Pan216_57020</name>
</gene>
<organism evidence="1 2">
    <name type="scientific">Kolteria novifilia</name>
    <dbReference type="NCBI Taxonomy" id="2527975"/>
    <lineage>
        <taxon>Bacteria</taxon>
        <taxon>Pseudomonadati</taxon>
        <taxon>Planctomycetota</taxon>
        <taxon>Planctomycetia</taxon>
        <taxon>Kolteriales</taxon>
        <taxon>Kolteriaceae</taxon>
        <taxon>Kolteria</taxon>
    </lineage>
</organism>
<dbReference type="Proteomes" id="UP000317093">
    <property type="component" value="Chromosome"/>
</dbReference>
<dbReference type="AlphaFoldDB" id="A0A518BCX2"/>
<protein>
    <recommendedName>
        <fullName evidence="3">Tetratricopeptide repeat protein</fullName>
    </recommendedName>
</protein>
<evidence type="ECO:0000313" key="1">
    <source>
        <dbReference type="EMBL" id="QDU64809.1"/>
    </source>
</evidence>
<name>A0A518BCX2_9BACT</name>
<evidence type="ECO:0000313" key="2">
    <source>
        <dbReference type="Proteomes" id="UP000317093"/>
    </source>
</evidence>
<dbReference type="KEGG" id="knv:Pan216_57020"/>
<accession>A0A518BCX2</accession>
<evidence type="ECO:0008006" key="3">
    <source>
        <dbReference type="Google" id="ProtNLM"/>
    </source>
</evidence>
<reference evidence="1 2" key="1">
    <citation type="submission" date="2019-02" db="EMBL/GenBank/DDBJ databases">
        <title>Deep-cultivation of Planctomycetes and their phenomic and genomic characterization uncovers novel biology.</title>
        <authorList>
            <person name="Wiegand S."/>
            <person name="Jogler M."/>
            <person name="Boedeker C."/>
            <person name="Pinto D."/>
            <person name="Vollmers J."/>
            <person name="Rivas-Marin E."/>
            <person name="Kohn T."/>
            <person name="Peeters S.H."/>
            <person name="Heuer A."/>
            <person name="Rast P."/>
            <person name="Oberbeckmann S."/>
            <person name="Bunk B."/>
            <person name="Jeske O."/>
            <person name="Meyerdierks A."/>
            <person name="Storesund J.E."/>
            <person name="Kallscheuer N."/>
            <person name="Luecker S."/>
            <person name="Lage O.M."/>
            <person name="Pohl T."/>
            <person name="Merkel B.J."/>
            <person name="Hornburger P."/>
            <person name="Mueller R.-W."/>
            <person name="Bruemmer F."/>
            <person name="Labrenz M."/>
            <person name="Spormann A.M."/>
            <person name="Op den Camp H."/>
            <person name="Overmann J."/>
            <person name="Amann R."/>
            <person name="Jetten M.S.M."/>
            <person name="Mascher T."/>
            <person name="Medema M.H."/>
            <person name="Devos D.P."/>
            <person name="Kaster A.-K."/>
            <person name="Ovreas L."/>
            <person name="Rohde M."/>
            <person name="Galperin M.Y."/>
            <person name="Jogler C."/>
        </authorList>
    </citation>
    <scope>NUCLEOTIDE SEQUENCE [LARGE SCALE GENOMIC DNA]</scope>
    <source>
        <strain evidence="1 2">Pan216</strain>
    </source>
</reference>